<proteinExistence type="predicted"/>
<evidence type="ECO:0000313" key="2">
    <source>
        <dbReference type="EMBL" id="EAU85000.2"/>
    </source>
</evidence>
<feature type="compositionally biased region" description="Polar residues" evidence="1">
    <location>
        <begin position="475"/>
        <end position="491"/>
    </location>
</feature>
<evidence type="ECO:0000313" key="3">
    <source>
        <dbReference type="Proteomes" id="UP000001861"/>
    </source>
</evidence>
<organism evidence="2 3">
    <name type="scientific">Coprinopsis cinerea (strain Okayama-7 / 130 / ATCC MYA-4618 / FGSC 9003)</name>
    <name type="common">Inky cap fungus</name>
    <name type="synonym">Hormographiella aspergillata</name>
    <dbReference type="NCBI Taxonomy" id="240176"/>
    <lineage>
        <taxon>Eukaryota</taxon>
        <taxon>Fungi</taxon>
        <taxon>Dikarya</taxon>
        <taxon>Basidiomycota</taxon>
        <taxon>Agaricomycotina</taxon>
        <taxon>Agaricomycetes</taxon>
        <taxon>Agaricomycetidae</taxon>
        <taxon>Agaricales</taxon>
        <taxon>Agaricineae</taxon>
        <taxon>Psathyrellaceae</taxon>
        <taxon>Coprinopsis</taxon>
    </lineage>
</organism>
<dbReference type="HOGENOM" id="CLU_008417_1_0_1"/>
<name>A8NVY8_COPC7</name>
<feature type="compositionally biased region" description="Pro residues" evidence="1">
    <location>
        <begin position="263"/>
        <end position="275"/>
    </location>
</feature>
<dbReference type="GeneID" id="6013335"/>
<dbReference type="RefSeq" id="XP_001836783.2">
    <property type="nucleotide sequence ID" value="XM_001836731.2"/>
</dbReference>
<dbReference type="InParanoid" id="A8NVY8"/>
<dbReference type="OMA" id="QRENLCH"/>
<comment type="caution">
    <text evidence="2">The sequence shown here is derived from an EMBL/GenBank/DDBJ whole genome shotgun (WGS) entry which is preliminary data.</text>
</comment>
<dbReference type="AlphaFoldDB" id="A8NVY8"/>
<gene>
    <name evidence="2" type="ORF">CC1G_04096</name>
</gene>
<protein>
    <submittedName>
        <fullName evidence="2">Uncharacterized protein</fullName>
    </submittedName>
</protein>
<keyword evidence="3" id="KW-1185">Reference proteome</keyword>
<dbReference type="STRING" id="240176.A8NVY8"/>
<feature type="compositionally biased region" description="Polar residues" evidence="1">
    <location>
        <begin position="437"/>
        <end position="452"/>
    </location>
</feature>
<sequence length="912" mass="105178">MPSRILTWEDRTWYSPNCLRDIRINLEETRNPFQEVTKAGRKKSKYRDLLLEPRPWDMAFGWTSFLPMQPNFRGYPFDWLNIIPDPVPDDNNADKIRMPSDMMEIWKWIERELYKAVTKLKSSYEIPMVLPFMPWAHGYCWKFNASDKPRYFKCLKASRDWFAVWMGALSYLTAMARWKQEKRLFNGYHGMPPWHEVLVGHVDPSFLDQIHNTQILDYSCNCPRLGSILPSLAFHPDQPPPLWFEHFHVPIWYPYDDHTKRTPPPRPAIALPPEPAASSRQAPVDPLAANPPPLEAEAIPSSQPPAVDIQPAGRPAWELHFERHEQLHRRMMERETPKDRQRREARAANPAYSNVRVFEWVRSDDDSRVWQRQPTTKKYSAETLSRYRANQRKYDPFCQEWDCCDEWGESSGPSQHERVVIVEGDSDDDSDYFENYFTPSVPQPNKTSTSSGEPVDDSDEGTEEVKASKLPRPTSPTSIGTSNDSADTFPSSPFDGSHGNIFEPLPPISNAVPTLVRNEENVTIYYVDPWDRLAASLQDEVSRILGLFYGFVPPLLTDQANMENLARAPRGLFLRLVGMAKDEDRPEAYFNTPHFAAAISFVQALMQGKLPPQSTWDLKNDNVKCLKVTSSVKVISIYTLSPDEKKRADIGEGDSVDRLYFFDPPHSPVPWKLAVRNAHDALLVARLLETSNIVDTAMSLVEQGVSFKIFLPRRMLVPRRYKCPIVHRLPTRKREHYFTQEDYESYIHTRTVLLQKPNMQAALRRGGMVWRLAIATLGLSDALKPATGCGAMMSVPLDGSCDLVEDGLTLDELDLLCGAYECIDQDGQVALKSWWPLTRYYEKEECGENYGRWCQRRERWYLNRLEKIEKSEAQPLTYTEWKSSQRGHPSIRKFHKAIESRSAEFIADLLRT</sequence>
<reference evidence="2 3" key="1">
    <citation type="journal article" date="2010" name="Proc. Natl. Acad. Sci. U.S.A.">
        <title>Insights into evolution of multicellular fungi from the assembled chromosomes of the mushroom Coprinopsis cinerea (Coprinus cinereus).</title>
        <authorList>
            <person name="Stajich J.E."/>
            <person name="Wilke S.K."/>
            <person name="Ahren D."/>
            <person name="Au C.H."/>
            <person name="Birren B.W."/>
            <person name="Borodovsky M."/>
            <person name="Burns C."/>
            <person name="Canback B."/>
            <person name="Casselton L.A."/>
            <person name="Cheng C.K."/>
            <person name="Deng J."/>
            <person name="Dietrich F.S."/>
            <person name="Fargo D.C."/>
            <person name="Farman M.L."/>
            <person name="Gathman A.C."/>
            <person name="Goldberg J."/>
            <person name="Guigo R."/>
            <person name="Hoegger P.J."/>
            <person name="Hooker J.B."/>
            <person name="Huggins A."/>
            <person name="James T.Y."/>
            <person name="Kamada T."/>
            <person name="Kilaru S."/>
            <person name="Kodira C."/>
            <person name="Kues U."/>
            <person name="Kupfer D."/>
            <person name="Kwan H.S."/>
            <person name="Lomsadze A."/>
            <person name="Li W."/>
            <person name="Lilly W.W."/>
            <person name="Ma L.J."/>
            <person name="Mackey A.J."/>
            <person name="Manning G."/>
            <person name="Martin F."/>
            <person name="Muraguchi H."/>
            <person name="Natvig D.O."/>
            <person name="Palmerini H."/>
            <person name="Ramesh M.A."/>
            <person name="Rehmeyer C.J."/>
            <person name="Roe B.A."/>
            <person name="Shenoy N."/>
            <person name="Stanke M."/>
            <person name="Ter-Hovhannisyan V."/>
            <person name="Tunlid A."/>
            <person name="Velagapudi R."/>
            <person name="Vision T.J."/>
            <person name="Zeng Q."/>
            <person name="Zolan M.E."/>
            <person name="Pukkila P.J."/>
        </authorList>
    </citation>
    <scope>NUCLEOTIDE SEQUENCE [LARGE SCALE GENOMIC DNA]</scope>
    <source>
        <strain evidence="3">Okayama-7 / 130 / ATCC MYA-4618 / FGSC 9003</strain>
    </source>
</reference>
<evidence type="ECO:0000256" key="1">
    <source>
        <dbReference type="SAM" id="MobiDB-lite"/>
    </source>
</evidence>
<dbReference type="Proteomes" id="UP000001861">
    <property type="component" value="Unassembled WGS sequence"/>
</dbReference>
<feature type="region of interest" description="Disordered" evidence="1">
    <location>
        <begin position="427"/>
        <end position="501"/>
    </location>
</feature>
<dbReference type="KEGG" id="cci:CC1G_04096"/>
<dbReference type="EMBL" id="AACS02000004">
    <property type="protein sequence ID" value="EAU85000.2"/>
    <property type="molecule type" value="Genomic_DNA"/>
</dbReference>
<feature type="region of interest" description="Disordered" evidence="1">
    <location>
        <begin position="263"/>
        <end position="306"/>
    </location>
</feature>
<dbReference type="eggNOG" id="ENOG502T0HE">
    <property type="taxonomic scope" value="Eukaryota"/>
</dbReference>
<dbReference type="VEuPathDB" id="FungiDB:CC1G_04096"/>
<dbReference type="OrthoDB" id="3270336at2759"/>
<accession>A8NVY8</accession>